<dbReference type="Gene3D" id="3.40.980.10">
    <property type="entry name" value="MoaB/Mog-like domain"/>
    <property type="match status" value="1"/>
</dbReference>
<dbReference type="SUPFAM" id="SSF53218">
    <property type="entry name" value="Molybdenum cofactor biosynthesis proteins"/>
    <property type="match status" value="1"/>
</dbReference>
<evidence type="ECO:0000259" key="1">
    <source>
        <dbReference type="SMART" id="SM00852"/>
    </source>
</evidence>
<organism evidence="2 3">
    <name type="scientific">Conexivisphaera calida</name>
    <dbReference type="NCBI Taxonomy" id="1874277"/>
    <lineage>
        <taxon>Archaea</taxon>
        <taxon>Nitrososphaerota</taxon>
        <taxon>Conexivisphaeria</taxon>
        <taxon>Conexivisphaerales</taxon>
        <taxon>Conexivisphaeraceae</taxon>
        <taxon>Conexivisphaera</taxon>
    </lineage>
</organism>
<dbReference type="SMART" id="SM00852">
    <property type="entry name" value="MoCF_biosynth"/>
    <property type="match status" value="1"/>
</dbReference>
<dbReference type="RefSeq" id="WP_174448839.1">
    <property type="nucleotide sequence ID" value="NZ_AP018732.1"/>
</dbReference>
<feature type="domain" description="MoaB/Mog" evidence="1">
    <location>
        <begin position="177"/>
        <end position="309"/>
    </location>
</feature>
<dbReference type="AlphaFoldDB" id="A0A4P2VNX6"/>
<reference evidence="2 3" key="1">
    <citation type="journal article" date="2019" name="ISME J.">
        <title>Isolation and characterization of a thermophilic sulfur- and iron-reducing thaumarchaeote from a terrestrial acidic hot spring.</title>
        <authorList>
            <person name="Kato S."/>
            <person name="Itoh T."/>
            <person name="Yuki M."/>
            <person name="Nagamori M."/>
            <person name="Ohnishi M."/>
            <person name="Uematsu K."/>
            <person name="Suzuki K."/>
            <person name="Takashina T."/>
            <person name="Ohkuma M."/>
        </authorList>
    </citation>
    <scope>NUCLEOTIDE SEQUENCE [LARGE SCALE GENOMIC DNA]</scope>
    <source>
        <strain evidence="2 3">NAS-02</strain>
    </source>
</reference>
<evidence type="ECO:0000313" key="3">
    <source>
        <dbReference type="Proteomes" id="UP000509448"/>
    </source>
</evidence>
<name>A0A4P2VNX6_9ARCH</name>
<protein>
    <submittedName>
        <fullName evidence="2">Molybdopterin biosynthesis protein MoeA</fullName>
    </submittedName>
</protein>
<dbReference type="InterPro" id="IPR001453">
    <property type="entry name" value="MoaB/Mog_dom"/>
</dbReference>
<dbReference type="GeneID" id="55585051"/>
<evidence type="ECO:0000313" key="2">
    <source>
        <dbReference type="EMBL" id="BBE42628.1"/>
    </source>
</evidence>
<dbReference type="EMBL" id="AP018732">
    <property type="protein sequence ID" value="BBE42628.1"/>
    <property type="molecule type" value="Genomic_DNA"/>
</dbReference>
<dbReference type="Pfam" id="PF00994">
    <property type="entry name" value="MoCF_biosynth"/>
    <property type="match status" value="1"/>
</dbReference>
<accession>A0A4P2VNX6</accession>
<gene>
    <name evidence="2" type="ORF">NAS2_1239</name>
</gene>
<proteinExistence type="predicted"/>
<sequence length="339" mass="35987">MVEGWRVVRAEEAVGRRAAHDITAVSASAKGPIVRRGEVITERHVAALREAGHDYVAVLEPGSDAGDIVWEDAAVMDLARAMAGEGVEVRYAGEGKAFIHASTRGYLSIDPGLLVGVNSTTDFRAMSRRSGSWVNPGDLLAIVELMPLYVPRAEVERVRNSIHGSVSVRAPLGLGAWLVVTGTEIYEGRVKDLAEGAVGPKLELYGCRLLGKTVVPDDERAISSAISDAASRSDLVIVTGGMSVDPTDVTPRAVLSTGAKLVIYGFPVKPTTMGLLAYLGDKPVIGMSSGVVHFSRENALDVLLPRVCTGGRWTRDELASLGDGGIMESFLAEVQARRS</sequence>
<dbReference type="KEGG" id="ccai:NAS2_1239"/>
<dbReference type="InterPro" id="IPR036425">
    <property type="entry name" value="MoaB/Mog-like_dom_sf"/>
</dbReference>
<dbReference type="Proteomes" id="UP000509448">
    <property type="component" value="Chromosome"/>
</dbReference>
<keyword evidence="3" id="KW-1185">Reference proteome</keyword>
<dbReference type="OrthoDB" id="31371at2157"/>